<keyword evidence="6 13" id="KW-0812">Transmembrane</keyword>
<evidence type="ECO:0000256" key="6">
    <source>
        <dbReference type="ARBA" id="ARBA00022692"/>
    </source>
</evidence>
<evidence type="ECO:0000256" key="8">
    <source>
        <dbReference type="ARBA" id="ARBA00022927"/>
    </source>
</evidence>
<dbReference type="PRINTS" id="PR00950">
    <property type="entry name" value="TYPE3IMSPROT"/>
</dbReference>
<feature type="transmembrane region" description="Helical" evidence="13">
    <location>
        <begin position="86"/>
        <end position="116"/>
    </location>
</feature>
<dbReference type="PANTHER" id="PTHR30531:SF12">
    <property type="entry name" value="FLAGELLAR BIOSYNTHETIC PROTEIN FLHB"/>
    <property type="match status" value="1"/>
</dbReference>
<evidence type="ECO:0000256" key="5">
    <source>
        <dbReference type="ARBA" id="ARBA00022475"/>
    </source>
</evidence>
<dbReference type="InterPro" id="IPR029025">
    <property type="entry name" value="T3SS_substrate_exporter_C"/>
</dbReference>
<keyword evidence="9 13" id="KW-1133">Transmembrane helix</keyword>
<name>E1YHL5_9BACT</name>
<evidence type="ECO:0000256" key="14">
    <source>
        <dbReference type="SAM" id="MobiDB-lite"/>
    </source>
</evidence>
<dbReference type="NCBIfam" id="TIGR00328">
    <property type="entry name" value="flhB"/>
    <property type="match status" value="1"/>
</dbReference>
<comment type="subcellular location">
    <subcellularLocation>
        <location evidence="1">Cell membrane</location>
        <topology evidence="1">Multi-pass membrane protein</topology>
    </subcellularLocation>
</comment>
<organism evidence="15">
    <name type="scientific">uncultured Desulfobacterium sp</name>
    <dbReference type="NCBI Taxonomy" id="201089"/>
    <lineage>
        <taxon>Bacteria</taxon>
        <taxon>Pseudomonadati</taxon>
        <taxon>Thermodesulfobacteriota</taxon>
        <taxon>Desulfobacteria</taxon>
        <taxon>Desulfobacterales</taxon>
        <taxon>Desulfobacteriaceae</taxon>
        <taxon>Desulfobacterium</taxon>
        <taxon>environmental samples</taxon>
    </lineage>
</organism>
<keyword evidence="7 13" id="KW-1005">Bacterial flagellum biogenesis</keyword>
<dbReference type="GO" id="GO:0009306">
    <property type="term" value="P:protein secretion"/>
    <property type="evidence" value="ECO:0007669"/>
    <property type="project" value="InterPro"/>
</dbReference>
<comment type="similarity">
    <text evidence="2 13">Belongs to the type III secretion exporter family.</text>
</comment>
<evidence type="ECO:0000256" key="1">
    <source>
        <dbReference type="ARBA" id="ARBA00004651"/>
    </source>
</evidence>
<accession>E1YHL5</accession>
<dbReference type="Gene3D" id="3.40.1690.10">
    <property type="entry name" value="secretion proteins EscU"/>
    <property type="match status" value="1"/>
</dbReference>
<keyword evidence="5 13" id="KW-1003">Cell membrane</keyword>
<feature type="transmembrane region" description="Helical" evidence="13">
    <location>
        <begin position="33"/>
        <end position="54"/>
    </location>
</feature>
<feature type="transmembrane region" description="Helical" evidence="13">
    <location>
        <begin position="137"/>
        <end position="162"/>
    </location>
</feature>
<reference evidence="15" key="1">
    <citation type="journal article" date="2011" name="Environ. Microbiol.">
        <title>Genomic insights into the metabolic potential of the polycyclic aromatic hydrocarbon degrading sulfate-reducing Deltaproteobacterium N47.</title>
        <authorList>
            <person name="Bergmann F."/>
            <person name="Selesi D."/>
            <person name="Weinmaier T."/>
            <person name="Tischler P."/>
            <person name="Rattei T."/>
            <person name="Meckenstock R.U."/>
        </authorList>
    </citation>
    <scope>NUCLEOTIDE SEQUENCE</scope>
</reference>
<dbReference type="Gene3D" id="6.10.250.2080">
    <property type="match status" value="1"/>
</dbReference>
<keyword evidence="11 13" id="KW-1006">Bacterial flagellum protein export</keyword>
<dbReference type="AlphaFoldDB" id="E1YHL5"/>
<evidence type="ECO:0000256" key="10">
    <source>
        <dbReference type="ARBA" id="ARBA00023136"/>
    </source>
</evidence>
<protein>
    <recommendedName>
        <fullName evidence="3 13">Flagellar biosynthetic protein FlhB</fullName>
    </recommendedName>
</protein>
<comment type="function">
    <text evidence="12 13">Required for formation of the rod structure in the basal body of the flagellar apparatus. Together with FliI and FliH, may constitute the export apparatus of flagellin.</text>
</comment>
<dbReference type="EMBL" id="FR695874">
    <property type="protein sequence ID" value="CBX30134.1"/>
    <property type="molecule type" value="Genomic_DNA"/>
</dbReference>
<keyword evidence="15" id="KW-0966">Cell projection</keyword>
<dbReference type="GO" id="GO:0044780">
    <property type="term" value="P:bacterial-type flagellum assembly"/>
    <property type="evidence" value="ECO:0007669"/>
    <property type="project" value="InterPro"/>
</dbReference>
<evidence type="ECO:0000313" key="15">
    <source>
        <dbReference type="EMBL" id="CBX30134.1"/>
    </source>
</evidence>
<keyword evidence="4 13" id="KW-0813">Transport</keyword>
<feature type="transmembrane region" description="Helical" evidence="13">
    <location>
        <begin position="182"/>
        <end position="211"/>
    </location>
</feature>
<evidence type="ECO:0000256" key="12">
    <source>
        <dbReference type="ARBA" id="ARBA00025078"/>
    </source>
</evidence>
<dbReference type="InterPro" id="IPR006136">
    <property type="entry name" value="FlhB"/>
</dbReference>
<keyword evidence="15" id="KW-0969">Cilium</keyword>
<sequence length="356" mass="39923">MAEEASGEKTEKPTPKKREDIRKKGEVAKSKELSSVVVLFSGLFAMGIYGSFMLSKVQEITKSLLSNPTITDLTIHGVMEFSRHLIISFVVILAPLLAAVFAGAVLSNIAQVGFMVSGELIKPKFSKLNPFKGLKRLVSMQSVMELFKSMVKLIIVGATAYLTITHEMDNVSMLGELELVSIFHYIFATFYNIFLKCSIAMLVLVVIDYAYQRWEFEKRIKMSKQEIKDEYKKTEGDPQVKSRIRAIQMEMARKRMMQDVPKADVIITNPTHFAVAIKYNGLEMNAPKVIAKGAGEIAARIKSLAADHNIPVVENKELARNLYKLVEIGREIPADLYQAVAGVLAYIYKLKGNYNR</sequence>
<proteinExistence type="inferred from homology"/>
<keyword evidence="10 13" id="KW-0472">Membrane</keyword>
<dbReference type="Pfam" id="PF01312">
    <property type="entry name" value="Bac_export_2"/>
    <property type="match status" value="1"/>
</dbReference>
<evidence type="ECO:0000256" key="9">
    <source>
        <dbReference type="ARBA" id="ARBA00022989"/>
    </source>
</evidence>
<gene>
    <name evidence="13" type="primary">flhB</name>
    <name evidence="15" type="ORF">N47_D29430</name>
</gene>
<dbReference type="SUPFAM" id="SSF160544">
    <property type="entry name" value="EscU C-terminal domain-like"/>
    <property type="match status" value="1"/>
</dbReference>
<dbReference type="GO" id="GO:0005886">
    <property type="term" value="C:plasma membrane"/>
    <property type="evidence" value="ECO:0007669"/>
    <property type="project" value="UniProtKB-SubCell"/>
</dbReference>
<feature type="region of interest" description="Disordered" evidence="14">
    <location>
        <begin position="1"/>
        <end position="23"/>
    </location>
</feature>
<evidence type="ECO:0000256" key="3">
    <source>
        <dbReference type="ARBA" id="ARBA00021622"/>
    </source>
</evidence>
<dbReference type="InterPro" id="IPR006135">
    <property type="entry name" value="T3SS_substrate_exporter"/>
</dbReference>
<evidence type="ECO:0000256" key="13">
    <source>
        <dbReference type="RuleBase" id="RU364091"/>
    </source>
</evidence>
<keyword evidence="8 13" id="KW-0653">Protein transport</keyword>
<dbReference type="PANTHER" id="PTHR30531">
    <property type="entry name" value="FLAGELLAR BIOSYNTHETIC PROTEIN FLHB"/>
    <property type="match status" value="1"/>
</dbReference>
<keyword evidence="15" id="KW-0282">Flagellum</keyword>
<evidence type="ECO:0000256" key="11">
    <source>
        <dbReference type="ARBA" id="ARBA00023225"/>
    </source>
</evidence>
<evidence type="ECO:0000256" key="4">
    <source>
        <dbReference type="ARBA" id="ARBA00022448"/>
    </source>
</evidence>
<evidence type="ECO:0000256" key="7">
    <source>
        <dbReference type="ARBA" id="ARBA00022795"/>
    </source>
</evidence>
<evidence type="ECO:0000256" key="2">
    <source>
        <dbReference type="ARBA" id="ARBA00010690"/>
    </source>
</evidence>
<dbReference type="FunFam" id="3.40.1690.10:FF:000001">
    <property type="entry name" value="Flagellar biosynthetic protein FlhB"/>
    <property type="match status" value="1"/>
</dbReference>